<gene>
    <name evidence="1" type="ORF">Phou_081550</name>
</gene>
<reference evidence="1 2" key="1">
    <citation type="submission" date="2020-03" db="EMBL/GenBank/DDBJ databases">
        <title>Whole genome shotgun sequence of Phytohabitans houttuyneae NBRC 108639.</title>
        <authorList>
            <person name="Komaki H."/>
            <person name="Tamura T."/>
        </authorList>
    </citation>
    <scope>NUCLEOTIDE SEQUENCE [LARGE SCALE GENOMIC DNA]</scope>
    <source>
        <strain evidence="1 2">NBRC 108639</strain>
    </source>
</reference>
<dbReference type="EMBL" id="BLPF01000003">
    <property type="protein sequence ID" value="GFJ83975.1"/>
    <property type="molecule type" value="Genomic_DNA"/>
</dbReference>
<sequence length="609" mass="62733">MDVSGADVARLAVAVGAVLPAVAARVPPAPAAALGRLGAADEPGPHPLVGRSAAVAAFRARMAPRGAQMAAGPVRVRPMPPGGTESPLLAALGELSPLVVERLLGALELAVPGLRLADVPDLAAYLGTVHTGRYAFVHTTVQSEAVTAAGMVEQLCPGVADLVGSLCGRLVTHDQVRRLLAVGPGDETSVAAGHGAAHLALAVATAAAVVGQAPLPDLVDRPAAVVGLAVGAAAMLLRAAPMPAAYEAALLDKVRAEYLLPRHTSGTVPVSGHRFALTEGEVPAGGDFDGNGLLSVVDGGVLVRTGAGHGTVRVIARVLAEPPELVDTSGWDEVVEVSWRASRGSASVVGPDGGGDPQLRLMTPPWPGDYRLRVHARGRDDPDEAEEIYELLVWAAPPAPQVVHLRTDLLGHRLRGEPEPARAPRPEAAYRWLRRGTLADAATITVVTGARVEQVLEAFGANPARPEPMREIALDLAARGSIDPWVAALDAGDAVVAVEYNGFQGASESVLVRASAHGRAASLYWSVNADRRLSFAEGGRLLAAFEPPATGDLPPTVAAALTGLDFEDVRDRNAKGLVAVQRFTGHAVTADDVARIEAAGTGFRIAPQA</sequence>
<dbReference type="Pfam" id="PF20062">
    <property type="entry name" value="DUF6461"/>
    <property type="match status" value="1"/>
</dbReference>
<organism evidence="1 2">
    <name type="scientific">Phytohabitans houttuyneae</name>
    <dbReference type="NCBI Taxonomy" id="1076126"/>
    <lineage>
        <taxon>Bacteria</taxon>
        <taxon>Bacillati</taxon>
        <taxon>Actinomycetota</taxon>
        <taxon>Actinomycetes</taxon>
        <taxon>Micromonosporales</taxon>
        <taxon>Micromonosporaceae</taxon>
    </lineage>
</organism>
<proteinExistence type="predicted"/>
<name>A0A6V8KTR0_9ACTN</name>
<accession>A0A6V8KTR0</accession>
<reference evidence="1 2" key="2">
    <citation type="submission" date="2020-03" db="EMBL/GenBank/DDBJ databases">
        <authorList>
            <person name="Ichikawa N."/>
            <person name="Kimura A."/>
            <person name="Kitahashi Y."/>
            <person name="Uohara A."/>
        </authorList>
    </citation>
    <scope>NUCLEOTIDE SEQUENCE [LARGE SCALE GENOMIC DNA]</scope>
    <source>
        <strain evidence="1 2">NBRC 108639</strain>
    </source>
</reference>
<protein>
    <submittedName>
        <fullName evidence="1">Uncharacterized protein</fullName>
    </submittedName>
</protein>
<evidence type="ECO:0000313" key="2">
    <source>
        <dbReference type="Proteomes" id="UP000482800"/>
    </source>
</evidence>
<keyword evidence="2" id="KW-1185">Reference proteome</keyword>
<dbReference type="InterPro" id="IPR045592">
    <property type="entry name" value="DUF6461"/>
</dbReference>
<dbReference type="AlphaFoldDB" id="A0A6V8KTR0"/>
<evidence type="ECO:0000313" key="1">
    <source>
        <dbReference type="EMBL" id="GFJ83975.1"/>
    </source>
</evidence>
<comment type="caution">
    <text evidence="1">The sequence shown here is derived from an EMBL/GenBank/DDBJ whole genome shotgun (WGS) entry which is preliminary data.</text>
</comment>
<dbReference type="Proteomes" id="UP000482800">
    <property type="component" value="Unassembled WGS sequence"/>
</dbReference>